<organism evidence="1 2">
    <name type="scientific">Thermotalea metallivorans</name>
    <dbReference type="NCBI Taxonomy" id="520762"/>
    <lineage>
        <taxon>Bacteria</taxon>
        <taxon>Bacillati</taxon>
        <taxon>Bacillota</taxon>
        <taxon>Clostridia</taxon>
        <taxon>Peptostreptococcales</taxon>
        <taxon>Thermotaleaceae</taxon>
        <taxon>Thermotalea</taxon>
    </lineage>
</organism>
<name>A0A140KZV8_9FIRM</name>
<reference evidence="1 2" key="1">
    <citation type="submission" date="2015-12" db="EMBL/GenBank/DDBJ databases">
        <title>Draft genome sequence of the thermoanaerobe Thermotalea metallivorans, an isolate from the runoff channel of the Great Artesian Basin, Australia.</title>
        <authorList>
            <person name="Patel B.K."/>
        </authorList>
    </citation>
    <scope>NUCLEOTIDE SEQUENCE [LARGE SCALE GENOMIC DNA]</scope>
    <source>
        <strain evidence="1 2">B2-1</strain>
    </source>
</reference>
<comment type="caution">
    <text evidence="1">The sequence shown here is derived from an EMBL/GenBank/DDBJ whole genome shotgun (WGS) entry which is preliminary data.</text>
</comment>
<accession>A0A140KZV8</accession>
<dbReference type="AlphaFoldDB" id="A0A140KZV8"/>
<dbReference type="EMBL" id="LOEE01000073">
    <property type="protein sequence ID" value="KXG73833.1"/>
    <property type="molecule type" value="Genomic_DNA"/>
</dbReference>
<protein>
    <submittedName>
        <fullName evidence="1">Uncharacterized protein</fullName>
    </submittedName>
</protein>
<gene>
    <name evidence="1" type="ORF">AN619_28540</name>
</gene>
<evidence type="ECO:0000313" key="1">
    <source>
        <dbReference type="EMBL" id="KXG73833.1"/>
    </source>
</evidence>
<dbReference type="Proteomes" id="UP000070456">
    <property type="component" value="Unassembled WGS sequence"/>
</dbReference>
<proteinExistence type="predicted"/>
<dbReference type="RefSeq" id="WP_068557943.1">
    <property type="nucleotide sequence ID" value="NZ_LOEE01000073.1"/>
</dbReference>
<sequence>MYLEENKEDIEKYLEYRNSDEYKKSPACKIQQLLLKFQQESGYYDIFIENLKIFSDSYREFFEKLQAANKAFVDKYPQFDNIYKV</sequence>
<keyword evidence="2" id="KW-1185">Reference proteome</keyword>
<dbReference type="STRING" id="520762.AN619_28540"/>
<evidence type="ECO:0000313" key="2">
    <source>
        <dbReference type="Proteomes" id="UP000070456"/>
    </source>
</evidence>